<reference evidence="10" key="1">
    <citation type="submission" date="2018-05" db="EMBL/GenBank/DDBJ databases">
        <authorList>
            <person name="Lanie J.A."/>
            <person name="Ng W.-L."/>
            <person name="Kazmierczak K.M."/>
            <person name="Andrzejewski T.M."/>
            <person name="Davidsen T.M."/>
            <person name="Wayne K.J."/>
            <person name="Tettelin H."/>
            <person name="Glass J.I."/>
            <person name="Rusch D."/>
            <person name="Podicherti R."/>
            <person name="Tsui H.-C.T."/>
            <person name="Winkler M.E."/>
        </authorList>
    </citation>
    <scope>NUCLEOTIDE SEQUENCE</scope>
</reference>
<accession>A0A382KT26</accession>
<keyword evidence="4" id="KW-1003">Cell membrane</keyword>
<evidence type="ECO:0000256" key="7">
    <source>
        <dbReference type="ARBA" id="ARBA00023136"/>
    </source>
</evidence>
<evidence type="ECO:0000256" key="6">
    <source>
        <dbReference type="ARBA" id="ARBA00022989"/>
    </source>
</evidence>
<keyword evidence="8" id="KW-0975">Bacterial flagellum</keyword>
<keyword evidence="6 9" id="KW-1133">Transmembrane helix</keyword>
<dbReference type="GO" id="GO:0009306">
    <property type="term" value="P:protein secretion"/>
    <property type="evidence" value="ECO:0007669"/>
    <property type="project" value="InterPro"/>
</dbReference>
<evidence type="ECO:0000256" key="4">
    <source>
        <dbReference type="ARBA" id="ARBA00022475"/>
    </source>
</evidence>
<evidence type="ECO:0000256" key="5">
    <source>
        <dbReference type="ARBA" id="ARBA00022692"/>
    </source>
</evidence>
<dbReference type="NCBIfam" id="TIGR01402">
    <property type="entry name" value="fliQ"/>
    <property type="match status" value="1"/>
</dbReference>
<evidence type="ECO:0000313" key="10">
    <source>
        <dbReference type="EMBL" id="SVC26372.1"/>
    </source>
</evidence>
<evidence type="ECO:0000256" key="1">
    <source>
        <dbReference type="ARBA" id="ARBA00004117"/>
    </source>
</evidence>
<evidence type="ECO:0000256" key="3">
    <source>
        <dbReference type="ARBA" id="ARBA00021718"/>
    </source>
</evidence>
<keyword evidence="5 9" id="KW-0812">Transmembrane</keyword>
<dbReference type="PANTHER" id="PTHR34040">
    <property type="entry name" value="FLAGELLAR BIOSYNTHETIC PROTEIN FLIQ"/>
    <property type="match status" value="1"/>
</dbReference>
<dbReference type="GO" id="GO:0005886">
    <property type="term" value="C:plasma membrane"/>
    <property type="evidence" value="ECO:0007669"/>
    <property type="project" value="UniProtKB-SubCell"/>
</dbReference>
<dbReference type="Pfam" id="PF01313">
    <property type="entry name" value="Bac_export_3"/>
    <property type="match status" value="1"/>
</dbReference>
<evidence type="ECO:0000256" key="8">
    <source>
        <dbReference type="ARBA" id="ARBA00023143"/>
    </source>
</evidence>
<keyword evidence="7 9" id="KW-0472">Membrane</keyword>
<dbReference type="InterPro" id="IPR002191">
    <property type="entry name" value="Bac_export_3"/>
</dbReference>
<gene>
    <name evidence="10" type="ORF">METZ01_LOCUS279226</name>
</gene>
<name>A0A382KT26_9ZZZZ</name>
<protein>
    <recommendedName>
        <fullName evidence="3">Flagellar biosynthetic protein FliQ</fullName>
    </recommendedName>
</protein>
<dbReference type="PRINTS" id="PR00952">
    <property type="entry name" value="TYPE3IMQPROT"/>
</dbReference>
<dbReference type="AlphaFoldDB" id="A0A382KT26"/>
<dbReference type="GO" id="GO:0044780">
    <property type="term" value="P:bacterial-type flagellum assembly"/>
    <property type="evidence" value="ECO:0007669"/>
    <property type="project" value="InterPro"/>
</dbReference>
<feature type="transmembrane region" description="Helical" evidence="9">
    <location>
        <begin position="56"/>
        <end position="74"/>
    </location>
</feature>
<comment type="subcellular location">
    <subcellularLocation>
        <location evidence="1">Bacterial flagellum basal body</location>
    </subcellularLocation>
    <subcellularLocation>
        <location evidence="2">Cell membrane</location>
        <topology evidence="2">Multi-pass membrane protein</topology>
    </subcellularLocation>
</comment>
<dbReference type="PANTHER" id="PTHR34040:SF2">
    <property type="entry name" value="FLAGELLAR BIOSYNTHETIC PROTEIN FLIQ"/>
    <property type="match status" value="1"/>
</dbReference>
<dbReference type="PIRSF" id="PIRSF004669">
    <property type="entry name" value="FliQ"/>
    <property type="match status" value="1"/>
</dbReference>
<organism evidence="10">
    <name type="scientific">marine metagenome</name>
    <dbReference type="NCBI Taxonomy" id="408172"/>
    <lineage>
        <taxon>unclassified sequences</taxon>
        <taxon>metagenomes</taxon>
        <taxon>ecological metagenomes</taxon>
    </lineage>
</organism>
<sequence>MSPDYVVELMKGLMTHIMMIAMPLLLTGMAVGLLVSLFQAVTSLQEQTLTFVPKALAVAFLLFLIMPWMVRTLMDYTTNIFDKMPSMVM</sequence>
<evidence type="ECO:0000256" key="9">
    <source>
        <dbReference type="SAM" id="Phobius"/>
    </source>
</evidence>
<dbReference type="EMBL" id="UINC01082004">
    <property type="protein sequence ID" value="SVC26372.1"/>
    <property type="molecule type" value="Genomic_DNA"/>
</dbReference>
<evidence type="ECO:0000256" key="2">
    <source>
        <dbReference type="ARBA" id="ARBA00004651"/>
    </source>
</evidence>
<proteinExistence type="predicted"/>
<dbReference type="InterPro" id="IPR006305">
    <property type="entry name" value="FliQ"/>
</dbReference>
<dbReference type="GO" id="GO:0009425">
    <property type="term" value="C:bacterial-type flagellum basal body"/>
    <property type="evidence" value="ECO:0007669"/>
    <property type="project" value="UniProtKB-SubCell"/>
</dbReference>